<dbReference type="RefSeq" id="WP_091752007.1">
    <property type="nucleotide sequence ID" value="NZ_FODY01000039.1"/>
</dbReference>
<evidence type="ECO:0000313" key="2">
    <source>
        <dbReference type="EMBL" id="SEP46479.1"/>
    </source>
</evidence>
<feature type="transmembrane region" description="Helical" evidence="1">
    <location>
        <begin position="180"/>
        <end position="199"/>
    </location>
</feature>
<dbReference type="Proteomes" id="UP000198847">
    <property type="component" value="Unassembled WGS sequence"/>
</dbReference>
<feature type="transmembrane region" description="Helical" evidence="1">
    <location>
        <begin position="156"/>
        <end position="174"/>
    </location>
</feature>
<dbReference type="PROSITE" id="PS51257">
    <property type="entry name" value="PROKAR_LIPOPROTEIN"/>
    <property type="match status" value="1"/>
</dbReference>
<dbReference type="OrthoDB" id="87655at2"/>
<dbReference type="InterPro" id="IPR038750">
    <property type="entry name" value="YczE/YyaS-like"/>
</dbReference>
<protein>
    <recommendedName>
        <fullName evidence="4">Membrane protein YczE</fullName>
    </recommendedName>
</protein>
<evidence type="ECO:0000256" key="1">
    <source>
        <dbReference type="SAM" id="Phobius"/>
    </source>
</evidence>
<dbReference type="EMBL" id="FODY01000039">
    <property type="protein sequence ID" value="SEP46479.1"/>
    <property type="molecule type" value="Genomic_DNA"/>
</dbReference>
<feature type="transmembrane region" description="Helical" evidence="1">
    <location>
        <begin position="7"/>
        <end position="29"/>
    </location>
</feature>
<organism evidence="2 3">
    <name type="scientific">Propionispora vibrioides</name>
    <dbReference type="NCBI Taxonomy" id="112903"/>
    <lineage>
        <taxon>Bacteria</taxon>
        <taxon>Bacillati</taxon>
        <taxon>Bacillota</taxon>
        <taxon>Negativicutes</taxon>
        <taxon>Selenomonadales</taxon>
        <taxon>Sporomusaceae</taxon>
        <taxon>Propionispora</taxon>
    </lineage>
</organism>
<name>A0A1H8Y317_9FIRM</name>
<dbReference type="PANTHER" id="PTHR40078:SF1">
    <property type="entry name" value="INTEGRAL MEMBRANE PROTEIN"/>
    <property type="match status" value="1"/>
</dbReference>
<gene>
    <name evidence="2" type="ORF">SAMN04490178_13911</name>
</gene>
<keyword evidence="1" id="KW-1133">Transmembrane helix</keyword>
<evidence type="ECO:0008006" key="4">
    <source>
        <dbReference type="Google" id="ProtNLM"/>
    </source>
</evidence>
<feature type="transmembrane region" description="Helical" evidence="1">
    <location>
        <begin position="49"/>
        <end position="68"/>
    </location>
</feature>
<sequence length="217" mass="24057">MSITKRYELFICGLFFVSLGISCIIKSMLGTAPISSAPYILSLRYPVSLGAFTFIINMVFLLGQIIILRRQFPYIQLLQIPMTGLFGCFIDFTMFLLSNVAPAMYLGQMITLLLGICSMAFGIALEIIGNVVILPGEGIVKTIATHWNFEFGYTKTCFDTSIVLLAGLLSWLYFGELRGIREGTLLSALLTGFVVRFFLNHVSYANQNDGRLGENGQ</sequence>
<dbReference type="Pfam" id="PF19700">
    <property type="entry name" value="DUF6198"/>
    <property type="match status" value="1"/>
</dbReference>
<dbReference type="STRING" id="112903.SAMN04490178_13911"/>
<keyword evidence="1" id="KW-0812">Transmembrane</keyword>
<dbReference type="AlphaFoldDB" id="A0A1H8Y317"/>
<feature type="transmembrane region" description="Helical" evidence="1">
    <location>
        <begin position="80"/>
        <end position="97"/>
    </location>
</feature>
<proteinExistence type="predicted"/>
<keyword evidence="3" id="KW-1185">Reference proteome</keyword>
<accession>A0A1H8Y317</accession>
<keyword evidence="1" id="KW-0472">Membrane</keyword>
<evidence type="ECO:0000313" key="3">
    <source>
        <dbReference type="Proteomes" id="UP000198847"/>
    </source>
</evidence>
<reference evidence="2 3" key="1">
    <citation type="submission" date="2016-10" db="EMBL/GenBank/DDBJ databases">
        <authorList>
            <person name="de Groot N.N."/>
        </authorList>
    </citation>
    <scope>NUCLEOTIDE SEQUENCE [LARGE SCALE GENOMIC DNA]</scope>
    <source>
        <strain evidence="2 3">DSM 13305</strain>
    </source>
</reference>
<feature type="transmembrane region" description="Helical" evidence="1">
    <location>
        <begin position="109"/>
        <end position="135"/>
    </location>
</feature>
<dbReference type="PANTHER" id="PTHR40078">
    <property type="entry name" value="INTEGRAL MEMBRANE PROTEIN-RELATED"/>
    <property type="match status" value="1"/>
</dbReference>